<name>A0A5P1ENE5_ASPOF</name>
<evidence type="ECO:0000313" key="1">
    <source>
        <dbReference type="EMBL" id="ONK67456.1"/>
    </source>
</evidence>
<reference evidence="2" key="1">
    <citation type="journal article" date="2017" name="Nat. Commun.">
        <title>The asparagus genome sheds light on the origin and evolution of a young Y chromosome.</title>
        <authorList>
            <person name="Harkess A."/>
            <person name="Zhou J."/>
            <person name="Xu C."/>
            <person name="Bowers J.E."/>
            <person name="Van der Hulst R."/>
            <person name="Ayyampalayam S."/>
            <person name="Mercati F."/>
            <person name="Riccardi P."/>
            <person name="McKain M.R."/>
            <person name="Kakrana A."/>
            <person name="Tang H."/>
            <person name="Ray J."/>
            <person name="Groenendijk J."/>
            <person name="Arikit S."/>
            <person name="Mathioni S.M."/>
            <person name="Nakano M."/>
            <person name="Shan H."/>
            <person name="Telgmann-Rauber A."/>
            <person name="Kanno A."/>
            <person name="Yue Z."/>
            <person name="Chen H."/>
            <person name="Li W."/>
            <person name="Chen Y."/>
            <person name="Xu X."/>
            <person name="Zhang Y."/>
            <person name="Luo S."/>
            <person name="Chen H."/>
            <person name="Gao J."/>
            <person name="Mao Z."/>
            <person name="Pires J.C."/>
            <person name="Luo M."/>
            <person name="Kudrna D."/>
            <person name="Wing R.A."/>
            <person name="Meyers B.C."/>
            <person name="Yi K."/>
            <person name="Kong H."/>
            <person name="Lavrijsen P."/>
            <person name="Sunseri F."/>
            <person name="Falavigna A."/>
            <person name="Ye Y."/>
            <person name="Leebens-Mack J.H."/>
            <person name="Chen G."/>
        </authorList>
    </citation>
    <scope>NUCLEOTIDE SEQUENCE [LARGE SCALE GENOMIC DNA]</scope>
    <source>
        <strain evidence="2">cv. DH0086</strain>
    </source>
</reference>
<evidence type="ECO:0000313" key="2">
    <source>
        <dbReference type="Proteomes" id="UP000243459"/>
    </source>
</evidence>
<dbReference type="EMBL" id="CM007385">
    <property type="protein sequence ID" value="ONK67456.1"/>
    <property type="molecule type" value="Genomic_DNA"/>
</dbReference>
<protein>
    <submittedName>
        <fullName evidence="1">Uncharacterized protein</fullName>
    </submittedName>
</protein>
<proteinExistence type="predicted"/>
<keyword evidence="2" id="KW-1185">Reference proteome</keyword>
<accession>A0A5P1ENE5</accession>
<dbReference type="AlphaFoldDB" id="A0A5P1ENE5"/>
<sequence length="295" mass="33678">MQTWESRYCEEHIYSLAGSKIGYSWNLIEKINKVKEKLITQPQLQSKTLLEKMDDIAAVNLKYDDDGYLPQMKNKVLDVLEDAPSDRCLCIAGNGRPGHLEFPPLSSECITSCMGCLKYEDDWPVDGKGVGKISRNYTRMVTLSFITRMLTAGLGSLGGNDSLSENDYKSFEESLSDEEGYIYLRSQVESRQWGRFYAEEWEKPVEASSADRLWSLLPVSIMTKMVLLLGYRTVLTWDIRSFQFGIPKLVIFLHASVRFLGKLFRVNEGYRTEHAKSWISSAAKALLIHSHFGRQ</sequence>
<organism evidence="1 2">
    <name type="scientific">Asparagus officinalis</name>
    <name type="common">Garden asparagus</name>
    <dbReference type="NCBI Taxonomy" id="4686"/>
    <lineage>
        <taxon>Eukaryota</taxon>
        <taxon>Viridiplantae</taxon>
        <taxon>Streptophyta</taxon>
        <taxon>Embryophyta</taxon>
        <taxon>Tracheophyta</taxon>
        <taxon>Spermatophyta</taxon>
        <taxon>Magnoliopsida</taxon>
        <taxon>Liliopsida</taxon>
        <taxon>Asparagales</taxon>
        <taxon>Asparagaceae</taxon>
        <taxon>Asparagoideae</taxon>
        <taxon>Asparagus</taxon>
    </lineage>
</organism>
<dbReference type="Gramene" id="ONK67456">
    <property type="protein sequence ID" value="ONK67456"/>
    <property type="gene ID" value="A4U43_C05F250"/>
</dbReference>
<gene>
    <name evidence="1" type="ORF">A4U43_C05F250</name>
</gene>
<dbReference type="Proteomes" id="UP000243459">
    <property type="component" value="Chromosome 5"/>
</dbReference>